<dbReference type="AlphaFoldDB" id="A0A3N4M3Q4"/>
<sequence>MGSTDHATPVVESLFSLLTSLRWDPILKKHPDCVYGAPFYLLGHHRERLLNAARWFNERGTYLQGVGKWGSAIAWLEDVEGFERDIVGGIRSCGVDVEGPLRVRITLPARSSTSPEFTITAVSTPSVPLLTLFPESLSPLPDSEEPPCTPTSSWTLHIDTLPTLPTSLTSHKTTARRHYDISRERCALPPLGSAGANNEVVMYNPDGDVMEGTFTTLYFWRKEEGGWITPCLEAGGCEATVRRWLLERGVVKEGGIKVEEVRRGEWVVMSNAVRGVWGGWVV</sequence>
<dbReference type="InParanoid" id="A0A3N4M3Q4"/>
<gene>
    <name evidence="1" type="ORF">L211DRAFT_861565</name>
</gene>
<organism evidence="1 2">
    <name type="scientific">Terfezia boudieri ATCC MYA-4762</name>
    <dbReference type="NCBI Taxonomy" id="1051890"/>
    <lineage>
        <taxon>Eukaryota</taxon>
        <taxon>Fungi</taxon>
        <taxon>Dikarya</taxon>
        <taxon>Ascomycota</taxon>
        <taxon>Pezizomycotina</taxon>
        <taxon>Pezizomycetes</taxon>
        <taxon>Pezizales</taxon>
        <taxon>Pezizaceae</taxon>
        <taxon>Terfezia</taxon>
    </lineage>
</organism>
<keyword evidence="2" id="KW-1185">Reference proteome</keyword>
<evidence type="ECO:0000313" key="1">
    <source>
        <dbReference type="EMBL" id="RPB24945.1"/>
    </source>
</evidence>
<evidence type="ECO:0000313" key="2">
    <source>
        <dbReference type="Proteomes" id="UP000267821"/>
    </source>
</evidence>
<dbReference type="STRING" id="1051890.A0A3N4M3Q4"/>
<accession>A0A3N4M3Q4</accession>
<dbReference type="EMBL" id="ML121539">
    <property type="protein sequence ID" value="RPB24945.1"/>
    <property type="molecule type" value="Genomic_DNA"/>
</dbReference>
<dbReference type="InterPro" id="IPR043132">
    <property type="entry name" value="BCAT-like_C"/>
</dbReference>
<dbReference type="SUPFAM" id="SSF56752">
    <property type="entry name" value="D-aminoacid aminotransferase-like PLP-dependent enzymes"/>
    <property type="match status" value="1"/>
</dbReference>
<dbReference type="Pfam" id="PF01063">
    <property type="entry name" value="Aminotran_4"/>
    <property type="match status" value="1"/>
</dbReference>
<protein>
    <recommendedName>
        <fullName evidence="3">D-aminoacid aminotransferase-like PLP-dependent enzyme</fullName>
    </recommendedName>
</protein>
<dbReference type="Gene3D" id="3.20.10.10">
    <property type="entry name" value="D-amino Acid Aminotransferase, subunit A, domain 2"/>
    <property type="match status" value="1"/>
</dbReference>
<dbReference type="GO" id="GO:0003824">
    <property type="term" value="F:catalytic activity"/>
    <property type="evidence" value="ECO:0007669"/>
    <property type="project" value="InterPro"/>
</dbReference>
<dbReference type="InterPro" id="IPR001544">
    <property type="entry name" value="Aminotrans_IV"/>
</dbReference>
<evidence type="ECO:0008006" key="3">
    <source>
        <dbReference type="Google" id="ProtNLM"/>
    </source>
</evidence>
<dbReference type="InterPro" id="IPR036038">
    <property type="entry name" value="Aminotransferase-like"/>
</dbReference>
<proteinExistence type="predicted"/>
<dbReference type="Proteomes" id="UP000267821">
    <property type="component" value="Unassembled WGS sequence"/>
</dbReference>
<reference evidence="1 2" key="1">
    <citation type="journal article" date="2018" name="Nat. Ecol. Evol.">
        <title>Pezizomycetes genomes reveal the molecular basis of ectomycorrhizal truffle lifestyle.</title>
        <authorList>
            <person name="Murat C."/>
            <person name="Payen T."/>
            <person name="Noel B."/>
            <person name="Kuo A."/>
            <person name="Morin E."/>
            <person name="Chen J."/>
            <person name="Kohler A."/>
            <person name="Krizsan K."/>
            <person name="Balestrini R."/>
            <person name="Da Silva C."/>
            <person name="Montanini B."/>
            <person name="Hainaut M."/>
            <person name="Levati E."/>
            <person name="Barry K.W."/>
            <person name="Belfiori B."/>
            <person name="Cichocki N."/>
            <person name="Clum A."/>
            <person name="Dockter R.B."/>
            <person name="Fauchery L."/>
            <person name="Guy J."/>
            <person name="Iotti M."/>
            <person name="Le Tacon F."/>
            <person name="Lindquist E.A."/>
            <person name="Lipzen A."/>
            <person name="Malagnac F."/>
            <person name="Mello A."/>
            <person name="Molinier V."/>
            <person name="Miyauchi S."/>
            <person name="Poulain J."/>
            <person name="Riccioni C."/>
            <person name="Rubini A."/>
            <person name="Sitrit Y."/>
            <person name="Splivallo R."/>
            <person name="Traeger S."/>
            <person name="Wang M."/>
            <person name="Zifcakova L."/>
            <person name="Wipf D."/>
            <person name="Zambonelli A."/>
            <person name="Paolocci F."/>
            <person name="Nowrousian M."/>
            <person name="Ottonello S."/>
            <person name="Baldrian P."/>
            <person name="Spatafora J.W."/>
            <person name="Henrissat B."/>
            <person name="Nagy L.G."/>
            <person name="Aury J.M."/>
            <person name="Wincker P."/>
            <person name="Grigoriev I.V."/>
            <person name="Bonfante P."/>
            <person name="Martin F.M."/>
        </authorList>
    </citation>
    <scope>NUCLEOTIDE SEQUENCE [LARGE SCALE GENOMIC DNA]</scope>
    <source>
        <strain evidence="1 2">ATCC MYA-4762</strain>
    </source>
</reference>
<name>A0A3N4M3Q4_9PEZI</name>
<dbReference type="OrthoDB" id="5288718at2759"/>